<proteinExistence type="predicted"/>
<feature type="transmembrane region" description="Helical" evidence="1">
    <location>
        <begin position="50"/>
        <end position="70"/>
    </location>
</feature>
<dbReference type="Proteomes" id="UP000823909">
    <property type="component" value="Unassembled WGS sequence"/>
</dbReference>
<accession>A0A9D2RCB8</accession>
<name>A0A9D2RCB8_9FIRM</name>
<dbReference type="EMBL" id="DWUU01000036">
    <property type="protein sequence ID" value="HJD42549.1"/>
    <property type="molecule type" value="Genomic_DNA"/>
</dbReference>
<reference evidence="2" key="1">
    <citation type="journal article" date="2021" name="PeerJ">
        <title>Extensive microbial diversity within the chicken gut microbiome revealed by metagenomics and culture.</title>
        <authorList>
            <person name="Gilroy R."/>
            <person name="Ravi A."/>
            <person name="Getino M."/>
            <person name="Pursley I."/>
            <person name="Horton D.L."/>
            <person name="Alikhan N.F."/>
            <person name="Baker D."/>
            <person name="Gharbi K."/>
            <person name="Hall N."/>
            <person name="Watson M."/>
            <person name="Adriaenssens E.M."/>
            <person name="Foster-Nyarko E."/>
            <person name="Jarju S."/>
            <person name="Secka A."/>
            <person name="Antonio M."/>
            <person name="Oren A."/>
            <person name="Chaudhuri R.R."/>
            <person name="La Ragione R."/>
            <person name="Hildebrand F."/>
            <person name="Pallen M.J."/>
        </authorList>
    </citation>
    <scope>NUCLEOTIDE SEQUENCE</scope>
    <source>
        <strain evidence="2">ChiBcec15-3976</strain>
    </source>
</reference>
<evidence type="ECO:0000256" key="1">
    <source>
        <dbReference type="SAM" id="Phobius"/>
    </source>
</evidence>
<evidence type="ECO:0000313" key="2">
    <source>
        <dbReference type="EMBL" id="HJD42549.1"/>
    </source>
</evidence>
<reference evidence="2" key="2">
    <citation type="submission" date="2021-04" db="EMBL/GenBank/DDBJ databases">
        <authorList>
            <person name="Gilroy R."/>
        </authorList>
    </citation>
    <scope>NUCLEOTIDE SEQUENCE</scope>
    <source>
        <strain evidence="2">ChiBcec15-3976</strain>
    </source>
</reference>
<protein>
    <submittedName>
        <fullName evidence="2">Uncharacterized protein</fullName>
    </submittedName>
</protein>
<keyword evidence="1" id="KW-0812">Transmembrane</keyword>
<sequence>MLMMIALVAYLYSGVQFFKMCGSLLMDSVELRTYDGYRDSIQRKVRNRKIYRHLGKMILGALFATGVVILSW</sequence>
<dbReference type="AlphaFoldDB" id="A0A9D2RCB8"/>
<comment type="caution">
    <text evidence="2">The sequence shown here is derived from an EMBL/GenBank/DDBJ whole genome shotgun (WGS) entry which is preliminary data.</text>
</comment>
<keyword evidence="1" id="KW-1133">Transmembrane helix</keyword>
<evidence type="ECO:0000313" key="3">
    <source>
        <dbReference type="Proteomes" id="UP000823909"/>
    </source>
</evidence>
<organism evidence="2 3">
    <name type="scientific">Candidatus Mediterraneibacter quadrami</name>
    <dbReference type="NCBI Taxonomy" id="2838684"/>
    <lineage>
        <taxon>Bacteria</taxon>
        <taxon>Bacillati</taxon>
        <taxon>Bacillota</taxon>
        <taxon>Clostridia</taxon>
        <taxon>Lachnospirales</taxon>
        <taxon>Lachnospiraceae</taxon>
        <taxon>Mediterraneibacter</taxon>
    </lineage>
</organism>
<keyword evidence="1" id="KW-0472">Membrane</keyword>
<gene>
    <name evidence="2" type="ORF">H9910_06030</name>
</gene>